<comment type="caution">
    <text evidence="20">The sequence shown here is derived from an EMBL/GenBank/DDBJ whole genome shotgun (WGS) entry which is preliminary data.</text>
</comment>
<gene>
    <name evidence="20" type="ORF">ABID16_001941</name>
</gene>
<evidence type="ECO:0000259" key="18">
    <source>
        <dbReference type="PROSITE" id="PS50110"/>
    </source>
</evidence>
<dbReference type="SUPFAM" id="SSF47226">
    <property type="entry name" value="Histidine-containing phosphotransfer domain, HPT domain"/>
    <property type="match status" value="1"/>
</dbReference>
<dbReference type="PRINTS" id="PR00344">
    <property type="entry name" value="BCTRLSENSOR"/>
</dbReference>
<keyword evidence="13 16" id="KW-0472">Membrane</keyword>
<dbReference type="PROSITE" id="PS50109">
    <property type="entry name" value="HIS_KIN"/>
    <property type="match status" value="1"/>
</dbReference>
<protein>
    <recommendedName>
        <fullName evidence="3">histidine kinase</fullName>
        <ecNumber evidence="3">2.7.13.3</ecNumber>
    </recommendedName>
</protein>
<keyword evidence="12" id="KW-0902">Two-component regulatory system</keyword>
<evidence type="ECO:0000313" key="20">
    <source>
        <dbReference type="EMBL" id="MET3613612.1"/>
    </source>
</evidence>
<dbReference type="SUPFAM" id="SSF55874">
    <property type="entry name" value="ATPase domain of HSP90 chaperone/DNA topoisomerase II/histidine kinase"/>
    <property type="match status" value="1"/>
</dbReference>
<dbReference type="InterPro" id="IPR036890">
    <property type="entry name" value="HATPase_C_sf"/>
</dbReference>
<feature type="domain" description="HPt" evidence="19">
    <location>
        <begin position="652"/>
        <end position="737"/>
    </location>
</feature>
<dbReference type="SMART" id="SM00388">
    <property type="entry name" value="HisKA"/>
    <property type="match status" value="1"/>
</dbReference>
<dbReference type="SMART" id="SM00387">
    <property type="entry name" value="HATPase_c"/>
    <property type="match status" value="1"/>
</dbReference>
<keyword evidence="11 16" id="KW-1133">Transmembrane helix</keyword>
<evidence type="ECO:0000256" key="13">
    <source>
        <dbReference type="ARBA" id="ARBA00023136"/>
    </source>
</evidence>
<dbReference type="Proteomes" id="UP001549047">
    <property type="component" value="Unassembled WGS sequence"/>
</dbReference>
<evidence type="ECO:0000256" key="4">
    <source>
        <dbReference type="ARBA" id="ARBA00022475"/>
    </source>
</evidence>
<evidence type="ECO:0000256" key="7">
    <source>
        <dbReference type="ARBA" id="ARBA00022679"/>
    </source>
</evidence>
<feature type="domain" description="Response regulatory" evidence="18">
    <location>
        <begin position="497"/>
        <end position="614"/>
    </location>
</feature>
<dbReference type="PROSITE" id="PS50894">
    <property type="entry name" value="HPT"/>
    <property type="match status" value="1"/>
</dbReference>
<feature type="transmembrane region" description="Helical" evidence="16">
    <location>
        <begin position="20"/>
        <end position="38"/>
    </location>
</feature>
<evidence type="ECO:0000313" key="21">
    <source>
        <dbReference type="Proteomes" id="UP001549047"/>
    </source>
</evidence>
<keyword evidence="21" id="KW-1185">Reference proteome</keyword>
<proteinExistence type="predicted"/>
<evidence type="ECO:0000256" key="11">
    <source>
        <dbReference type="ARBA" id="ARBA00022989"/>
    </source>
</evidence>
<dbReference type="InterPro" id="IPR001789">
    <property type="entry name" value="Sig_transdc_resp-reg_receiver"/>
</dbReference>
<reference evidence="20 21" key="1">
    <citation type="submission" date="2024-06" db="EMBL/GenBank/DDBJ databases">
        <title>Genomic Encyclopedia of Type Strains, Phase IV (KMG-IV): sequencing the most valuable type-strain genomes for metagenomic binning, comparative biology and taxonomic classification.</title>
        <authorList>
            <person name="Goeker M."/>
        </authorList>
    </citation>
    <scope>NUCLEOTIDE SEQUENCE [LARGE SCALE GENOMIC DNA]</scope>
    <source>
        <strain evidence="20 21">DSM 29780</strain>
    </source>
</reference>
<dbReference type="Gene3D" id="3.30.565.10">
    <property type="entry name" value="Histidine kinase-like ATPase, C-terminal domain"/>
    <property type="match status" value="1"/>
</dbReference>
<dbReference type="Pfam" id="PF00512">
    <property type="entry name" value="HisKA"/>
    <property type="match status" value="1"/>
</dbReference>
<dbReference type="SMART" id="SM00448">
    <property type="entry name" value="REC"/>
    <property type="match status" value="1"/>
</dbReference>
<dbReference type="PANTHER" id="PTHR43047:SF72">
    <property type="entry name" value="OSMOSENSING HISTIDINE PROTEIN KINASE SLN1"/>
    <property type="match status" value="1"/>
</dbReference>
<evidence type="ECO:0000256" key="12">
    <source>
        <dbReference type="ARBA" id="ARBA00023012"/>
    </source>
</evidence>
<sequence length="737" mass="80199">MNGRGEKVSEVLRRAGLRAAVLQAFSVVLLMILIFLYADMSERQAALQNSIRENAMWAAFQLDREAHELETEARLSLTDQPIGPGRVKALMRRYDIVYSRNDLLGRGHFDDFFIQAGDVGQSSANIRRMVRNLDPVFTALDKAPYPRASLLAALPTIHALHDETNKLLLASNTAISENKAQSRDALIRLQKVSGIYVLLLTVSVAFLIFTLRRQLKAVRTAGLGFEAMANDLASAYHAADAGNRAKSQFMATMGHEIRTPLNAILGTAELLQLSDIPDDVRDNVQTIRSSGEALLEVLNEILDYSKIEYGKLEIETRAVNLAELSRSVMDIMASRAKERGNALVLDLPDELQRPWIKSDPTRLRQIILNLVSNATKFTSNGTVTLRLREFSGPNGRQFLRIEVQDTGIGIDEEGRKKLFKPFSQVDASISRRFGGTGLGLTISKEIAERLGGRMGVDSEIGKGSTFWLEMRVDATEAPEMPSPSERPTGLSTLGTLKVLLVEDNKVNQQLALRFLERLGQKADLAANGAEAVEAAAATSYDLILMDMQMPVMDGIEAARAIRKGHGPSKTAPIIAMTANASDEDRDACREAGMNGFEPKPITLRRLHHVLAGITESSGIKPALKAQTGAEAPDALGNGIDAARKAELVDVLGEDIFGELVASFLKDADALVRDYRQAHAAGNAQDADRALHTLKGAAANVGFKAVAEIAQAIREAPSAEKSDRLTALLASYTFNKAA</sequence>
<evidence type="ECO:0000256" key="6">
    <source>
        <dbReference type="ARBA" id="ARBA00022553"/>
    </source>
</evidence>
<feature type="transmembrane region" description="Helical" evidence="16">
    <location>
        <begin position="192"/>
        <end position="211"/>
    </location>
</feature>
<evidence type="ECO:0000256" key="15">
    <source>
        <dbReference type="PROSITE-ProRule" id="PRU00169"/>
    </source>
</evidence>
<keyword evidence="5" id="KW-0997">Cell inner membrane</keyword>
<dbReference type="InterPro" id="IPR005467">
    <property type="entry name" value="His_kinase_dom"/>
</dbReference>
<dbReference type="Gene3D" id="1.10.287.130">
    <property type="match status" value="1"/>
</dbReference>
<keyword evidence="9" id="KW-0418">Kinase</keyword>
<dbReference type="PROSITE" id="PS50110">
    <property type="entry name" value="RESPONSE_REGULATORY"/>
    <property type="match status" value="1"/>
</dbReference>
<dbReference type="SUPFAM" id="SSF47384">
    <property type="entry name" value="Homodimeric domain of signal transducing histidine kinase"/>
    <property type="match status" value="1"/>
</dbReference>
<evidence type="ECO:0000256" key="9">
    <source>
        <dbReference type="ARBA" id="ARBA00022777"/>
    </source>
</evidence>
<keyword evidence="4" id="KW-1003">Cell membrane</keyword>
<dbReference type="InterPro" id="IPR036097">
    <property type="entry name" value="HisK_dim/P_sf"/>
</dbReference>
<dbReference type="CDD" id="cd17546">
    <property type="entry name" value="REC_hyHK_CKI1_RcsC-like"/>
    <property type="match status" value="1"/>
</dbReference>
<feature type="domain" description="Histidine kinase" evidence="17">
    <location>
        <begin position="252"/>
        <end position="474"/>
    </location>
</feature>
<feature type="modified residue" description="Phosphohistidine" evidence="14">
    <location>
        <position position="691"/>
    </location>
</feature>
<keyword evidence="7" id="KW-0808">Transferase</keyword>
<feature type="modified residue" description="4-aspartylphosphate" evidence="15">
    <location>
        <position position="546"/>
    </location>
</feature>
<organism evidence="20 21">
    <name type="scientific">Rhizobium aquaticum</name>
    <dbReference type="NCBI Taxonomy" id="1549636"/>
    <lineage>
        <taxon>Bacteria</taxon>
        <taxon>Pseudomonadati</taxon>
        <taxon>Pseudomonadota</taxon>
        <taxon>Alphaproteobacteria</taxon>
        <taxon>Hyphomicrobiales</taxon>
        <taxon>Rhizobiaceae</taxon>
        <taxon>Rhizobium/Agrobacterium group</taxon>
        <taxon>Rhizobium</taxon>
    </lineage>
</organism>
<evidence type="ECO:0000259" key="19">
    <source>
        <dbReference type="PROSITE" id="PS50894"/>
    </source>
</evidence>
<evidence type="ECO:0000256" key="8">
    <source>
        <dbReference type="ARBA" id="ARBA00022692"/>
    </source>
</evidence>
<keyword evidence="8 16" id="KW-0812">Transmembrane</keyword>
<dbReference type="CDD" id="cd00082">
    <property type="entry name" value="HisKA"/>
    <property type="match status" value="1"/>
</dbReference>
<dbReference type="InterPro" id="IPR008207">
    <property type="entry name" value="Sig_transdc_His_kin_Hpt_dom"/>
</dbReference>
<dbReference type="Gene3D" id="3.40.50.2300">
    <property type="match status" value="1"/>
</dbReference>
<evidence type="ECO:0000256" key="10">
    <source>
        <dbReference type="ARBA" id="ARBA00022840"/>
    </source>
</evidence>
<evidence type="ECO:0000256" key="3">
    <source>
        <dbReference type="ARBA" id="ARBA00012438"/>
    </source>
</evidence>
<dbReference type="InterPro" id="IPR003661">
    <property type="entry name" value="HisK_dim/P_dom"/>
</dbReference>
<dbReference type="Pfam" id="PF00072">
    <property type="entry name" value="Response_reg"/>
    <property type="match status" value="1"/>
</dbReference>
<accession>A0ABV2IYN2</accession>
<dbReference type="CDD" id="cd00088">
    <property type="entry name" value="HPT"/>
    <property type="match status" value="1"/>
</dbReference>
<dbReference type="EC" id="2.7.13.3" evidence="3"/>
<comment type="catalytic activity">
    <reaction evidence="1">
        <text>ATP + protein L-histidine = ADP + protein N-phospho-L-histidine.</text>
        <dbReference type="EC" id="2.7.13.3"/>
    </reaction>
</comment>
<dbReference type="CDD" id="cd16922">
    <property type="entry name" value="HATPase_EvgS-ArcB-TorS-like"/>
    <property type="match status" value="1"/>
</dbReference>
<dbReference type="Pfam" id="PF01627">
    <property type="entry name" value="Hpt"/>
    <property type="match status" value="1"/>
</dbReference>
<evidence type="ECO:0000256" key="16">
    <source>
        <dbReference type="SAM" id="Phobius"/>
    </source>
</evidence>
<evidence type="ECO:0000259" key="17">
    <source>
        <dbReference type="PROSITE" id="PS50109"/>
    </source>
</evidence>
<name>A0ABV2IYN2_9HYPH</name>
<keyword evidence="10" id="KW-0547">Nucleotide-binding</keyword>
<comment type="subcellular location">
    <subcellularLocation>
        <location evidence="2">Cell inner membrane</location>
        <topology evidence="2">Multi-pass membrane protein</topology>
    </subcellularLocation>
</comment>
<dbReference type="SMART" id="SM00073">
    <property type="entry name" value="HPT"/>
    <property type="match status" value="1"/>
</dbReference>
<evidence type="ECO:0000256" key="1">
    <source>
        <dbReference type="ARBA" id="ARBA00000085"/>
    </source>
</evidence>
<evidence type="ECO:0000256" key="5">
    <source>
        <dbReference type="ARBA" id="ARBA00022519"/>
    </source>
</evidence>
<dbReference type="EMBL" id="JBEPMB010000002">
    <property type="protein sequence ID" value="MET3613612.1"/>
    <property type="molecule type" value="Genomic_DNA"/>
</dbReference>
<dbReference type="InterPro" id="IPR004358">
    <property type="entry name" value="Sig_transdc_His_kin-like_C"/>
</dbReference>
<dbReference type="RefSeq" id="WP_354556138.1">
    <property type="nucleotide sequence ID" value="NZ_JBEPMB010000002.1"/>
</dbReference>
<dbReference type="InterPro" id="IPR003594">
    <property type="entry name" value="HATPase_dom"/>
</dbReference>
<dbReference type="Gene3D" id="1.20.120.160">
    <property type="entry name" value="HPT domain"/>
    <property type="match status" value="1"/>
</dbReference>
<dbReference type="SUPFAM" id="SSF52172">
    <property type="entry name" value="CheY-like"/>
    <property type="match status" value="1"/>
</dbReference>
<keyword evidence="6 15" id="KW-0597">Phosphoprotein</keyword>
<evidence type="ECO:0000256" key="14">
    <source>
        <dbReference type="PROSITE-ProRule" id="PRU00110"/>
    </source>
</evidence>
<evidence type="ECO:0000256" key="2">
    <source>
        <dbReference type="ARBA" id="ARBA00004429"/>
    </source>
</evidence>
<dbReference type="InterPro" id="IPR036641">
    <property type="entry name" value="HPT_dom_sf"/>
</dbReference>
<dbReference type="InterPro" id="IPR011006">
    <property type="entry name" value="CheY-like_superfamily"/>
</dbReference>
<dbReference type="PANTHER" id="PTHR43047">
    <property type="entry name" value="TWO-COMPONENT HISTIDINE PROTEIN KINASE"/>
    <property type="match status" value="1"/>
</dbReference>
<dbReference type="Pfam" id="PF02518">
    <property type="entry name" value="HATPase_c"/>
    <property type="match status" value="1"/>
</dbReference>
<keyword evidence="10" id="KW-0067">ATP-binding</keyword>